<sequence>ATFETSQPPMALDKAKDKTPQGRSTGEDIVASFNERHDAQDDKKTDTGPVPPKSTIEHASLTTPSTDAPEETSDPILKKKVESFIEDIEDTAAFSTKEKDSKNKNQ</sequence>
<proteinExistence type="predicted"/>
<protein>
    <submittedName>
        <fullName evidence="2">Uncharacterized protein</fullName>
    </submittedName>
</protein>
<evidence type="ECO:0000256" key="1">
    <source>
        <dbReference type="SAM" id="MobiDB-lite"/>
    </source>
</evidence>
<dbReference type="AlphaFoldDB" id="A0A9P6UFS3"/>
<name>A0A9P6UFS3_9FUNG</name>
<reference evidence="2" key="1">
    <citation type="journal article" date="2020" name="Fungal Divers.">
        <title>Resolving the Mortierellaceae phylogeny through synthesis of multi-gene phylogenetics and phylogenomics.</title>
        <authorList>
            <person name="Vandepol N."/>
            <person name="Liber J."/>
            <person name="Desiro A."/>
            <person name="Na H."/>
            <person name="Kennedy M."/>
            <person name="Barry K."/>
            <person name="Grigoriev I.V."/>
            <person name="Miller A.N."/>
            <person name="O'Donnell K."/>
            <person name="Stajich J.E."/>
            <person name="Bonito G."/>
        </authorList>
    </citation>
    <scope>NUCLEOTIDE SEQUENCE</scope>
    <source>
        <strain evidence="2">NVP60</strain>
    </source>
</reference>
<comment type="caution">
    <text evidence="2">The sequence shown here is derived from an EMBL/GenBank/DDBJ whole genome shotgun (WGS) entry which is preliminary data.</text>
</comment>
<feature type="compositionally biased region" description="Basic and acidic residues" evidence="1">
    <location>
        <begin position="34"/>
        <end position="46"/>
    </location>
</feature>
<accession>A0A9P6UFS3</accession>
<feature type="region of interest" description="Disordered" evidence="1">
    <location>
        <begin position="1"/>
        <end position="74"/>
    </location>
</feature>
<evidence type="ECO:0000313" key="3">
    <source>
        <dbReference type="Proteomes" id="UP000823405"/>
    </source>
</evidence>
<feature type="non-terminal residue" evidence="2">
    <location>
        <position position="1"/>
    </location>
</feature>
<dbReference type="Proteomes" id="UP000823405">
    <property type="component" value="Unassembled WGS sequence"/>
</dbReference>
<dbReference type="EMBL" id="JAAAIN010002798">
    <property type="protein sequence ID" value="KAG0289995.1"/>
    <property type="molecule type" value="Genomic_DNA"/>
</dbReference>
<gene>
    <name evidence="2" type="ORF">BGZ97_006301</name>
</gene>
<evidence type="ECO:0000313" key="2">
    <source>
        <dbReference type="EMBL" id="KAG0289995.1"/>
    </source>
</evidence>
<keyword evidence="3" id="KW-1185">Reference proteome</keyword>
<organism evidence="2 3">
    <name type="scientific">Linnemannia gamsii</name>
    <dbReference type="NCBI Taxonomy" id="64522"/>
    <lineage>
        <taxon>Eukaryota</taxon>
        <taxon>Fungi</taxon>
        <taxon>Fungi incertae sedis</taxon>
        <taxon>Mucoromycota</taxon>
        <taxon>Mortierellomycotina</taxon>
        <taxon>Mortierellomycetes</taxon>
        <taxon>Mortierellales</taxon>
        <taxon>Mortierellaceae</taxon>
        <taxon>Linnemannia</taxon>
    </lineage>
</organism>